<dbReference type="InterPro" id="IPR055927">
    <property type="entry name" value="DUF7504"/>
</dbReference>
<evidence type="ECO:0000313" key="2">
    <source>
        <dbReference type="Proteomes" id="UP000296706"/>
    </source>
</evidence>
<gene>
    <name evidence="1" type="ORF">DV733_09570</name>
</gene>
<keyword evidence="2" id="KW-1185">Reference proteome</keyword>
<organism evidence="1 2">
    <name type="scientific">Halapricum salinum</name>
    <dbReference type="NCBI Taxonomy" id="1457250"/>
    <lineage>
        <taxon>Archaea</taxon>
        <taxon>Methanobacteriati</taxon>
        <taxon>Methanobacteriota</taxon>
        <taxon>Stenosarchaea group</taxon>
        <taxon>Halobacteria</taxon>
        <taxon>Halobacteriales</taxon>
        <taxon>Haloarculaceae</taxon>
        <taxon>Halapricum</taxon>
    </lineage>
</organism>
<accession>A0A4D6HEK4</accession>
<dbReference type="EMBL" id="CP031310">
    <property type="protein sequence ID" value="QCC51472.1"/>
    <property type="molecule type" value="Genomic_DNA"/>
</dbReference>
<proteinExistence type="predicted"/>
<protein>
    <submittedName>
        <fullName evidence="1">Uncharacterized protein</fullName>
    </submittedName>
</protein>
<dbReference type="Proteomes" id="UP000296706">
    <property type="component" value="Chromosome"/>
</dbReference>
<dbReference type="Pfam" id="PF24336">
    <property type="entry name" value="DUF7504"/>
    <property type="match status" value="1"/>
</dbReference>
<name>A0A4D6HEK4_9EURY</name>
<evidence type="ECO:0000313" key="1">
    <source>
        <dbReference type="EMBL" id="QCC51472.1"/>
    </source>
</evidence>
<sequence length="191" mass="20713">MGATVSETAQNVLVVGPAVGDVTDELCTRLLTDVQPADSILGVSVVQSPSDRRRRWTDHGSLEEFDVEFVDVDTDTRAASAAEHTQPTRQITTVADPTDLSTLGRTVGERLTAADGRTSMCFHSVTDILDFVERERALELLHTLAEEVKSADAHAHYHLDASQDEETVELLGTVTDRVIDLSPDGSDVSVR</sequence>
<dbReference type="AlphaFoldDB" id="A0A4D6HEK4"/>
<reference evidence="1 2" key="1">
    <citation type="journal article" date="2019" name="Nat. Commun.">
        <title>A new type of DNA phosphorothioation-based antiviral system in archaea.</title>
        <authorList>
            <person name="Xiong L."/>
            <person name="Liu S."/>
            <person name="Chen S."/>
            <person name="Xiao Y."/>
            <person name="Zhu B."/>
            <person name="Gao Y."/>
            <person name="Zhang Y."/>
            <person name="Chen B."/>
            <person name="Luo J."/>
            <person name="Deng Z."/>
            <person name="Chen X."/>
            <person name="Wang L."/>
            <person name="Chen S."/>
        </authorList>
    </citation>
    <scope>NUCLEOTIDE SEQUENCE [LARGE SCALE GENOMIC DNA]</scope>
    <source>
        <strain evidence="1 2">CBA1105</strain>
    </source>
</reference>
<dbReference type="KEGG" id="hsn:DV733_09570"/>